<evidence type="ECO:0000256" key="1">
    <source>
        <dbReference type="SAM" id="MobiDB-lite"/>
    </source>
</evidence>
<reference evidence="3" key="1">
    <citation type="submission" date="2014-09" db="EMBL/GenBank/DDBJ databases">
        <authorList>
            <person name="Sharma Rahul"/>
            <person name="Thines Marco"/>
        </authorList>
    </citation>
    <scope>NUCLEOTIDE SEQUENCE [LARGE SCALE GENOMIC DNA]</scope>
</reference>
<evidence type="ECO:0000313" key="3">
    <source>
        <dbReference type="Proteomes" id="UP000054928"/>
    </source>
</evidence>
<feature type="region of interest" description="Disordered" evidence="1">
    <location>
        <begin position="23"/>
        <end position="55"/>
    </location>
</feature>
<dbReference type="OMA" id="VTHEIRQ"/>
<protein>
    <submittedName>
        <fullName evidence="2">Uncharacterized protein</fullName>
    </submittedName>
</protein>
<evidence type="ECO:0000313" key="2">
    <source>
        <dbReference type="EMBL" id="CEG43857.1"/>
    </source>
</evidence>
<keyword evidence="3" id="KW-1185">Reference proteome</keyword>
<dbReference type="EMBL" id="CCYD01000810">
    <property type="protein sequence ID" value="CEG43857.1"/>
    <property type="molecule type" value="Genomic_DNA"/>
</dbReference>
<dbReference type="GeneID" id="36409201"/>
<accession>A0A0P1ASM9</accession>
<organism evidence="2 3">
    <name type="scientific">Plasmopara halstedii</name>
    <name type="common">Downy mildew of sunflower</name>
    <dbReference type="NCBI Taxonomy" id="4781"/>
    <lineage>
        <taxon>Eukaryota</taxon>
        <taxon>Sar</taxon>
        <taxon>Stramenopiles</taxon>
        <taxon>Oomycota</taxon>
        <taxon>Peronosporomycetes</taxon>
        <taxon>Peronosporales</taxon>
        <taxon>Peronosporaceae</taxon>
        <taxon>Plasmopara</taxon>
    </lineage>
</organism>
<dbReference type="OrthoDB" id="98274at2759"/>
<sequence>MDQTACLRALIDRECETSTVTPTFKKRRRSSQSENEINSDTVSAGTTRSRNRRSVTHEIRQLRAQVAAMESELQRLQYKWKTQLPSLWTRRAAQHSARTKYEVAQTEDVRSGLEELFLHQQLMFASLQATILHGPLSSNWEEIVEGLHFETKLGENEIERKKELFAHYKRSLKTIPSHVDRIAQAAIDKVLARRSKDDLTKPVTPLSQIDVTGLKDSSLISSVFVSEIPNTTLEEVYEAILVSFFGNIPALLKRHFGIHATRKKLDCMDASMQYWRLSIDGKVIPSTANNVLCAQLTPTHGIIHVDAIVSDPLHPLPYTNLVKYKICGLTVTPQKESETGKPSGVTLKWIALYQYNLLPDDPVLLMDLRVIRPILNGDLITSSVCEYLRNKQQSSS</sequence>
<name>A0A0P1ASM9_PLAHL</name>
<proteinExistence type="predicted"/>
<feature type="compositionally biased region" description="Polar residues" evidence="1">
    <location>
        <begin position="32"/>
        <end position="48"/>
    </location>
</feature>
<dbReference type="Proteomes" id="UP000054928">
    <property type="component" value="Unassembled WGS sequence"/>
</dbReference>
<dbReference type="RefSeq" id="XP_024580226.1">
    <property type="nucleotide sequence ID" value="XM_024729894.1"/>
</dbReference>
<dbReference type="AlphaFoldDB" id="A0A0P1ASM9"/>